<evidence type="ECO:0000259" key="2">
    <source>
        <dbReference type="PROSITE" id="PS51898"/>
    </source>
</evidence>
<dbReference type="InterPro" id="IPR011010">
    <property type="entry name" value="DNA_brk_join_enz"/>
</dbReference>
<dbReference type="PROSITE" id="PS51898">
    <property type="entry name" value="TYR_RECOMBINASE"/>
    <property type="match status" value="1"/>
</dbReference>
<dbReference type="InterPro" id="IPR013762">
    <property type="entry name" value="Integrase-like_cat_sf"/>
</dbReference>
<keyword evidence="4" id="KW-1185">Reference proteome</keyword>
<dbReference type="Proteomes" id="UP000245125">
    <property type="component" value="Unassembled WGS sequence"/>
</dbReference>
<dbReference type="InterPro" id="IPR002104">
    <property type="entry name" value="Integrase_catalytic"/>
</dbReference>
<dbReference type="GO" id="GO:0006310">
    <property type="term" value="P:DNA recombination"/>
    <property type="evidence" value="ECO:0007669"/>
    <property type="project" value="UniProtKB-KW"/>
</dbReference>
<dbReference type="Pfam" id="PF00589">
    <property type="entry name" value="Phage_integrase"/>
    <property type="match status" value="1"/>
</dbReference>
<dbReference type="SUPFAM" id="SSF56349">
    <property type="entry name" value="DNA breaking-rejoining enzymes"/>
    <property type="match status" value="1"/>
</dbReference>
<dbReference type="GO" id="GO:0003677">
    <property type="term" value="F:DNA binding"/>
    <property type="evidence" value="ECO:0007669"/>
    <property type="project" value="InterPro"/>
</dbReference>
<name>A0A2U3QJI0_9BACT</name>
<evidence type="ECO:0000313" key="4">
    <source>
        <dbReference type="Proteomes" id="UP000245125"/>
    </source>
</evidence>
<proteinExistence type="predicted"/>
<dbReference type="Gene3D" id="1.10.443.10">
    <property type="entry name" value="Intergrase catalytic core"/>
    <property type="match status" value="1"/>
</dbReference>
<gene>
    <name evidence="3" type="ORF">NBG4_60042</name>
</gene>
<dbReference type="EMBL" id="OUUY01000108">
    <property type="protein sequence ID" value="SPQ01566.1"/>
    <property type="molecule type" value="Genomic_DNA"/>
</dbReference>
<evidence type="ECO:0000313" key="3">
    <source>
        <dbReference type="EMBL" id="SPQ01566.1"/>
    </source>
</evidence>
<feature type="domain" description="Tyr recombinase" evidence="2">
    <location>
        <begin position="1"/>
        <end position="71"/>
    </location>
</feature>
<protein>
    <submittedName>
        <fullName evidence="3">Site specific recombinase</fullName>
    </submittedName>
</protein>
<evidence type="ECO:0000256" key="1">
    <source>
        <dbReference type="ARBA" id="ARBA00023172"/>
    </source>
</evidence>
<keyword evidence="1" id="KW-0233">DNA recombination</keyword>
<dbReference type="GO" id="GO:0015074">
    <property type="term" value="P:DNA integration"/>
    <property type="evidence" value="ECO:0007669"/>
    <property type="project" value="InterPro"/>
</dbReference>
<sequence>MKSIVTFALNTGCRKGEILNLRRHNVDLKHGFILLDKTKNGDRREIPINDTVRGILQGLTRRLDDDCLCLF</sequence>
<dbReference type="AlphaFoldDB" id="A0A2U3QJI0"/>
<organism evidence="3 4">
    <name type="scientific">Candidatus Sulfobium mesophilum</name>
    <dbReference type="NCBI Taxonomy" id="2016548"/>
    <lineage>
        <taxon>Bacteria</taxon>
        <taxon>Pseudomonadati</taxon>
        <taxon>Nitrospirota</taxon>
        <taxon>Nitrospiria</taxon>
        <taxon>Nitrospirales</taxon>
        <taxon>Nitrospiraceae</taxon>
        <taxon>Candidatus Sulfobium</taxon>
    </lineage>
</organism>
<reference evidence="4" key="1">
    <citation type="submission" date="2018-03" db="EMBL/GenBank/DDBJ databases">
        <authorList>
            <person name="Zecchin S."/>
        </authorList>
    </citation>
    <scope>NUCLEOTIDE SEQUENCE [LARGE SCALE GENOMIC DNA]</scope>
</reference>
<accession>A0A2U3QJI0</accession>